<dbReference type="InterPro" id="IPR026956">
    <property type="entry name" value="D-ser_dehydrat-like_dom"/>
</dbReference>
<dbReference type="SMART" id="SM01119">
    <property type="entry name" value="D-ser_dehydrat"/>
    <property type="match status" value="1"/>
</dbReference>
<evidence type="ECO:0000256" key="2">
    <source>
        <dbReference type="ARBA" id="ARBA00023239"/>
    </source>
</evidence>
<dbReference type="Pfam" id="PF01168">
    <property type="entry name" value="Ala_racemase_N"/>
    <property type="match status" value="1"/>
</dbReference>
<keyword evidence="5" id="KW-1185">Reference proteome</keyword>
<sequence>MQKVSQLRSPAFLVDLAAVKNNCKVMIEKCKSLGVQLRTNMKTHRTLQAGELMTGGTKRCLSVSTLAEAEFYADGGFDDITYAYPLSPDKVPQAAQLLIRLQNFHVLIDNHVVLDSLVANQPPQGKRWSVFLKVNCGYNRAGVSYDDPKGLELAKEIASKECLTFKGLYIHEGNAYNCAGVGKIKETTSEALTKLQIILNRLQEAGIECPVVGIGSTPSCSKPPDDLLKGITEFHPGNYVFYDYQQFLIGSCDISDIAVRVLTRVIGNYPDRGQILIDCGWTGLSLDSFGKLKTGYCFFEGHPNLKLVKMTQEIGIVEAAEGSLDVSLFPIGKLLKMIPYHACNTAYMHPVYYVVDGDSIVDKWIPNRGW</sequence>
<dbReference type="Pfam" id="PF14031">
    <property type="entry name" value="D-ser_dehydrat"/>
    <property type="match status" value="1"/>
</dbReference>
<dbReference type="PANTHER" id="PTHR28004">
    <property type="entry name" value="ZGC:162816-RELATED"/>
    <property type="match status" value="1"/>
</dbReference>
<dbReference type="InterPro" id="IPR029066">
    <property type="entry name" value="PLP-binding_barrel"/>
</dbReference>
<reference evidence="4 5" key="1">
    <citation type="submission" date="2022-05" db="EMBL/GenBank/DDBJ databases">
        <authorList>
            <consortium name="Genoscope - CEA"/>
            <person name="William W."/>
        </authorList>
    </citation>
    <scope>NUCLEOTIDE SEQUENCE [LARGE SCALE GENOMIC DNA]</scope>
</reference>
<gene>
    <name evidence="4" type="ORF">PLOB_00026211</name>
</gene>
<evidence type="ECO:0000313" key="4">
    <source>
        <dbReference type="EMBL" id="CAH3118020.1"/>
    </source>
</evidence>
<dbReference type="InterPro" id="IPR001608">
    <property type="entry name" value="Ala_racemase_N"/>
</dbReference>
<proteinExistence type="inferred from homology"/>
<dbReference type="Gene3D" id="2.40.37.20">
    <property type="entry name" value="D-serine dehydratase-like domain"/>
    <property type="match status" value="1"/>
</dbReference>
<name>A0ABN8NRY4_9CNID</name>
<feature type="domain" description="D-serine dehydratase-like" evidence="3">
    <location>
        <begin position="258"/>
        <end position="356"/>
    </location>
</feature>
<comment type="similarity">
    <text evidence="1">Belongs to the DSD1 family.</text>
</comment>
<comment type="caution">
    <text evidence="4">The sequence shown here is derived from an EMBL/GenBank/DDBJ whole genome shotgun (WGS) entry which is preliminary data.</text>
</comment>
<organism evidence="4 5">
    <name type="scientific">Porites lobata</name>
    <dbReference type="NCBI Taxonomy" id="104759"/>
    <lineage>
        <taxon>Eukaryota</taxon>
        <taxon>Metazoa</taxon>
        <taxon>Cnidaria</taxon>
        <taxon>Anthozoa</taxon>
        <taxon>Hexacorallia</taxon>
        <taxon>Scleractinia</taxon>
        <taxon>Fungiina</taxon>
        <taxon>Poritidae</taxon>
        <taxon>Porites</taxon>
    </lineage>
</organism>
<dbReference type="PANTHER" id="PTHR28004:SF2">
    <property type="entry name" value="D-SERINE DEHYDRATASE"/>
    <property type="match status" value="1"/>
</dbReference>
<dbReference type="InterPro" id="IPR042208">
    <property type="entry name" value="D-ser_dehydrat-like_sf"/>
</dbReference>
<evidence type="ECO:0000313" key="5">
    <source>
        <dbReference type="Proteomes" id="UP001159405"/>
    </source>
</evidence>
<dbReference type="Gene3D" id="3.20.20.10">
    <property type="entry name" value="Alanine racemase"/>
    <property type="match status" value="1"/>
</dbReference>
<dbReference type="InterPro" id="IPR051466">
    <property type="entry name" value="D-amino_acid_metab_enzyme"/>
</dbReference>
<evidence type="ECO:0000256" key="1">
    <source>
        <dbReference type="ARBA" id="ARBA00005323"/>
    </source>
</evidence>
<dbReference type="EMBL" id="CALNXK010000031">
    <property type="protein sequence ID" value="CAH3118020.1"/>
    <property type="molecule type" value="Genomic_DNA"/>
</dbReference>
<keyword evidence="2" id="KW-0456">Lyase</keyword>
<dbReference type="Proteomes" id="UP001159405">
    <property type="component" value="Unassembled WGS sequence"/>
</dbReference>
<dbReference type="SUPFAM" id="SSF51419">
    <property type="entry name" value="PLP-binding barrel"/>
    <property type="match status" value="1"/>
</dbReference>
<protein>
    <recommendedName>
        <fullName evidence="3">D-serine dehydratase-like domain-containing protein</fullName>
    </recommendedName>
</protein>
<evidence type="ECO:0000259" key="3">
    <source>
        <dbReference type="SMART" id="SM01119"/>
    </source>
</evidence>
<accession>A0ABN8NRY4</accession>